<accession>A0A432VAC8</accession>
<name>A0A432VAC8_9HYPH</name>
<reference evidence="1 2" key="1">
    <citation type="submission" date="2018-11" db="EMBL/GenBank/DDBJ databases">
        <title>Pseudaminobacter arsenicus sp. nov., an arsenic-resistant bacterium isolated from arsenic-rich aquifers.</title>
        <authorList>
            <person name="Mu Y."/>
        </authorList>
    </citation>
    <scope>NUCLEOTIDE SEQUENCE [LARGE SCALE GENOMIC DNA]</scope>
    <source>
        <strain evidence="1 2">CB3</strain>
    </source>
</reference>
<dbReference type="PANTHER" id="PTHR30441">
    <property type="entry name" value="DUF748 DOMAIN-CONTAINING PROTEIN"/>
    <property type="match status" value="1"/>
</dbReference>
<dbReference type="EMBL" id="RKST01000003">
    <property type="protein sequence ID" value="RUM99090.1"/>
    <property type="molecule type" value="Genomic_DNA"/>
</dbReference>
<dbReference type="Proteomes" id="UP000281647">
    <property type="component" value="Unassembled WGS sequence"/>
</dbReference>
<dbReference type="AlphaFoldDB" id="A0A432VAC8"/>
<evidence type="ECO:0000313" key="1">
    <source>
        <dbReference type="EMBL" id="RUM99090.1"/>
    </source>
</evidence>
<dbReference type="OrthoDB" id="225437at2"/>
<proteinExistence type="predicted"/>
<dbReference type="InterPro" id="IPR052894">
    <property type="entry name" value="AsmA-related"/>
</dbReference>
<dbReference type="RefSeq" id="WP_128624593.1">
    <property type="nucleotide sequence ID" value="NZ_ML133508.1"/>
</dbReference>
<dbReference type="PANTHER" id="PTHR30441:SF4">
    <property type="entry name" value="PROTEIN ASMA"/>
    <property type="match status" value="1"/>
</dbReference>
<dbReference type="GO" id="GO:0005886">
    <property type="term" value="C:plasma membrane"/>
    <property type="evidence" value="ECO:0007669"/>
    <property type="project" value="TreeGrafter"/>
</dbReference>
<organism evidence="1 2">
    <name type="scientific">Borborobacter arsenicus</name>
    <dbReference type="NCBI Taxonomy" id="1851146"/>
    <lineage>
        <taxon>Bacteria</taxon>
        <taxon>Pseudomonadati</taxon>
        <taxon>Pseudomonadota</taxon>
        <taxon>Alphaproteobacteria</taxon>
        <taxon>Hyphomicrobiales</taxon>
        <taxon>Phyllobacteriaceae</taxon>
        <taxon>Borborobacter</taxon>
    </lineage>
</organism>
<dbReference type="GO" id="GO:0090313">
    <property type="term" value="P:regulation of protein targeting to membrane"/>
    <property type="evidence" value="ECO:0007669"/>
    <property type="project" value="TreeGrafter"/>
</dbReference>
<comment type="caution">
    <text evidence="1">The sequence shown here is derived from an EMBL/GenBank/DDBJ whole genome shotgun (WGS) entry which is preliminary data.</text>
</comment>
<gene>
    <name evidence="1" type="ORF">EET67_05505</name>
</gene>
<keyword evidence="2" id="KW-1185">Reference proteome</keyword>
<protein>
    <submittedName>
        <fullName evidence="1">AsmA family protein</fullName>
    </submittedName>
</protein>
<sequence length="622" mass="64861">MPSPLIRRSIWAISAAALVVALIIAALPLLASTRIVRDRIAYEMSSWSGYRVTIGTAPEIEVWPSFRAILTNVTLAKWGQADTTSVISAERVEVKLSALAALRGEVVFSTASFVRPTLRVERAEDGSYALALPGGGRIARSVNATREAVSANAEAPATAHISSKPFGTVEVTDGRVTVLADGKDSEILTGITGKMSWPALQKAASVAGHGIWRGETVTLEASSTQPLRLFAGEEAPFTIAVTSAPVTASFDGVVKTNDNPYFNGKAKFTAPSLRRMLEWSRPEGTPGTTAIGAVSVAGQVAGDAKRIKFENAEVNLDGNPATGILDLALGENVPILSGTLAFETLDLKSFVPAFTPLTPGADEGPAKIDEAFSDRINLDLRLSAAQATAGTIKLAEVAATVQIKSGLSVFDISDAAAFGGNVQTSIRFDRKPEGTQVEMRLLAADIDGGAFGTAAGMTRFVPIGRGTISVILKGPGRAWNSILENAQGSISASFGEGALSDFDLASFLKRSAEGGFFALADVAKAPLPMQGLELKASISRGVVRLEKAEARTTQGKLWLSGIVPYVGRGLALSGGLLTPEQAAKLNGATPPVTFFVGGSWNAPFISPVTVQPPAVAPPAPEE</sequence>
<evidence type="ECO:0000313" key="2">
    <source>
        <dbReference type="Proteomes" id="UP000281647"/>
    </source>
</evidence>